<gene>
    <name evidence="5" type="ORF">CBER1_04406</name>
</gene>
<evidence type="ECO:0008006" key="7">
    <source>
        <dbReference type="Google" id="ProtNLM"/>
    </source>
</evidence>
<comment type="caution">
    <text evidence="5">The sequence shown here is derived from an EMBL/GenBank/DDBJ whole genome shotgun (WGS) entry which is preliminary data.</text>
</comment>
<feature type="chain" id="PRO_5015503166" description="Glycoside hydrolase family 17 protein" evidence="4">
    <location>
        <begin position="21"/>
        <end position="367"/>
    </location>
</feature>
<dbReference type="PANTHER" id="PTHR16631:SF16">
    <property type="entry name" value="GPI-ANCHORED CELL WALL BETA-1,3-ENDOGLUCANASE EGLC"/>
    <property type="match status" value="1"/>
</dbReference>
<dbReference type="OrthoDB" id="77201at2759"/>
<dbReference type="PANTHER" id="PTHR16631">
    <property type="entry name" value="GLUCAN 1,3-BETA-GLUCOSIDASE"/>
    <property type="match status" value="1"/>
</dbReference>
<keyword evidence="4" id="KW-0732">Signal</keyword>
<dbReference type="EMBL" id="PNEN01000494">
    <property type="protein sequence ID" value="PPJ57468.1"/>
    <property type="molecule type" value="Genomic_DNA"/>
</dbReference>
<comment type="similarity">
    <text evidence="2">Belongs to the glycosyl hydrolase 17 family.</text>
</comment>
<comment type="subcellular location">
    <subcellularLocation>
        <location evidence="1">Cell envelope</location>
    </subcellularLocation>
</comment>
<evidence type="ECO:0000256" key="4">
    <source>
        <dbReference type="SAM" id="SignalP"/>
    </source>
</evidence>
<dbReference type="Proteomes" id="UP000237631">
    <property type="component" value="Unassembled WGS sequence"/>
</dbReference>
<evidence type="ECO:0000256" key="3">
    <source>
        <dbReference type="ARBA" id="ARBA00022801"/>
    </source>
</evidence>
<sequence length="367" mass="40426">MSFVLPSLFYLFAFLQTCNGQESRIYQGFNSGNTLTDYTAKFEDDFVKEFTTMQNLQNAPGVFNSVRLYTNIQAHTTSDVLSAIPAALKTNTSILLGLWTSGSNNITNELDALGKAIDEYGTDFANAVVAISVGSEDLYRLSDIGIRQNAGIGAGPDAIVRFINETRSFIEGTSLEGKPVGHVDTWRSWVNESNSAVIEAVDFIGVDIYPFFENDTTIAPNFYVNTFDNAVPIFRDRWEQVVNASQGKDVWITETGWPFKSEGPAWGESQASVDFQADYWRGVGCGDLFGRVNTWWYTLRDANPESKQKFAITNEDLSTEASFNLSCSAVSTGTQNAARSAGGLSLRERVQDIGRWTFAILLGVAVL</sequence>
<dbReference type="InterPro" id="IPR017853">
    <property type="entry name" value="GH"/>
</dbReference>
<dbReference type="GO" id="GO:0042973">
    <property type="term" value="F:glucan endo-1,3-beta-D-glucosidase activity"/>
    <property type="evidence" value="ECO:0007669"/>
    <property type="project" value="TreeGrafter"/>
</dbReference>
<reference evidence="6" key="1">
    <citation type="journal article" date="2017" name="bioRxiv">
        <title>Conservation of a gene cluster reveals novel cercosporin biosynthetic mechanisms and extends production to the genus Colletotrichum.</title>
        <authorList>
            <person name="de Jonge R."/>
            <person name="Ebert M.K."/>
            <person name="Huitt-Roehl C.R."/>
            <person name="Pal P."/>
            <person name="Suttle J.C."/>
            <person name="Spanner R.E."/>
            <person name="Neubauer J.D."/>
            <person name="Jurick W.M.II."/>
            <person name="Stott K.A."/>
            <person name="Secor G.A."/>
            <person name="Thomma B.P.H.J."/>
            <person name="Van de Peer Y."/>
            <person name="Townsend C.A."/>
            <person name="Bolton M.D."/>
        </authorList>
    </citation>
    <scope>NUCLEOTIDE SEQUENCE [LARGE SCALE GENOMIC DNA]</scope>
    <source>
        <strain evidence="6">CBS538.71</strain>
    </source>
</reference>
<proteinExistence type="inferred from homology"/>
<dbReference type="AlphaFoldDB" id="A0A2S6CCL2"/>
<evidence type="ECO:0000256" key="2">
    <source>
        <dbReference type="ARBA" id="ARBA00008773"/>
    </source>
</evidence>
<dbReference type="Gene3D" id="3.20.20.80">
    <property type="entry name" value="Glycosidases"/>
    <property type="match status" value="1"/>
</dbReference>
<dbReference type="GO" id="GO:0009277">
    <property type="term" value="C:fungal-type cell wall"/>
    <property type="evidence" value="ECO:0007669"/>
    <property type="project" value="TreeGrafter"/>
</dbReference>
<dbReference type="GO" id="GO:0071555">
    <property type="term" value="P:cell wall organization"/>
    <property type="evidence" value="ECO:0007669"/>
    <property type="project" value="TreeGrafter"/>
</dbReference>
<dbReference type="STRING" id="357750.A0A2S6CCL2"/>
<keyword evidence="6" id="KW-1185">Reference proteome</keyword>
<organism evidence="5 6">
    <name type="scientific">Cercospora berteroae</name>
    <dbReference type="NCBI Taxonomy" id="357750"/>
    <lineage>
        <taxon>Eukaryota</taxon>
        <taxon>Fungi</taxon>
        <taxon>Dikarya</taxon>
        <taxon>Ascomycota</taxon>
        <taxon>Pezizomycotina</taxon>
        <taxon>Dothideomycetes</taxon>
        <taxon>Dothideomycetidae</taxon>
        <taxon>Mycosphaerellales</taxon>
        <taxon>Mycosphaerellaceae</taxon>
        <taxon>Cercospora</taxon>
    </lineage>
</organism>
<dbReference type="InterPro" id="IPR050732">
    <property type="entry name" value="Beta-glucan_modifiers"/>
</dbReference>
<evidence type="ECO:0000313" key="6">
    <source>
        <dbReference type="Proteomes" id="UP000237631"/>
    </source>
</evidence>
<dbReference type="GO" id="GO:0005576">
    <property type="term" value="C:extracellular region"/>
    <property type="evidence" value="ECO:0007669"/>
    <property type="project" value="TreeGrafter"/>
</dbReference>
<evidence type="ECO:0000256" key="1">
    <source>
        <dbReference type="ARBA" id="ARBA00004196"/>
    </source>
</evidence>
<name>A0A2S6CCL2_9PEZI</name>
<dbReference type="SUPFAM" id="SSF51445">
    <property type="entry name" value="(Trans)glycosidases"/>
    <property type="match status" value="1"/>
</dbReference>
<dbReference type="GO" id="GO:0009986">
    <property type="term" value="C:cell surface"/>
    <property type="evidence" value="ECO:0007669"/>
    <property type="project" value="TreeGrafter"/>
</dbReference>
<feature type="signal peptide" evidence="4">
    <location>
        <begin position="1"/>
        <end position="20"/>
    </location>
</feature>
<evidence type="ECO:0000313" key="5">
    <source>
        <dbReference type="EMBL" id="PPJ57468.1"/>
    </source>
</evidence>
<accession>A0A2S6CCL2</accession>
<keyword evidence="3" id="KW-0378">Hydrolase</keyword>
<protein>
    <recommendedName>
        <fullName evidence="7">Glycoside hydrolase family 17 protein</fullName>
    </recommendedName>
</protein>